<dbReference type="InterPro" id="IPR008906">
    <property type="entry name" value="HATC_C_dom"/>
</dbReference>
<proteinExistence type="predicted"/>
<feature type="region of interest" description="Disordered" evidence="1">
    <location>
        <begin position="16"/>
        <end position="38"/>
    </location>
</feature>
<feature type="non-terminal residue" evidence="3">
    <location>
        <position position="152"/>
    </location>
</feature>
<dbReference type="OrthoDB" id="2438421at2759"/>
<evidence type="ECO:0000256" key="1">
    <source>
        <dbReference type="SAM" id="MobiDB-lite"/>
    </source>
</evidence>
<dbReference type="EMBL" id="OV170226">
    <property type="protein sequence ID" value="CAH0726847.1"/>
    <property type="molecule type" value="Genomic_DNA"/>
</dbReference>
<evidence type="ECO:0000313" key="4">
    <source>
        <dbReference type="Proteomes" id="UP000838878"/>
    </source>
</evidence>
<evidence type="ECO:0000313" key="3">
    <source>
        <dbReference type="EMBL" id="CAH0726847.1"/>
    </source>
</evidence>
<name>A0A8J9UW19_9NEOP</name>
<reference evidence="3" key="1">
    <citation type="submission" date="2021-12" db="EMBL/GenBank/DDBJ databases">
        <authorList>
            <person name="Martin H S."/>
        </authorList>
    </citation>
    <scope>NUCLEOTIDE SEQUENCE</scope>
</reference>
<sequence length="152" mass="17196">MQSDLSKEIIEVHKIRGNRSPTVGASPRGEKETTSSSWDRHEDMLLKNMANANEVSGRSFGTIPVELKQYLDQPNISRLSNALKFWTDSRHFTPVLSEIAVKYLISSVTSVASELVAPKINLLVSNNRSSQTAEHIKQRVFSKTLTEKYWYT</sequence>
<organism evidence="3 4">
    <name type="scientific">Brenthis ino</name>
    <name type="common">lesser marbled fritillary</name>
    <dbReference type="NCBI Taxonomy" id="405034"/>
    <lineage>
        <taxon>Eukaryota</taxon>
        <taxon>Metazoa</taxon>
        <taxon>Ecdysozoa</taxon>
        <taxon>Arthropoda</taxon>
        <taxon>Hexapoda</taxon>
        <taxon>Insecta</taxon>
        <taxon>Pterygota</taxon>
        <taxon>Neoptera</taxon>
        <taxon>Endopterygota</taxon>
        <taxon>Lepidoptera</taxon>
        <taxon>Glossata</taxon>
        <taxon>Ditrysia</taxon>
        <taxon>Papilionoidea</taxon>
        <taxon>Nymphalidae</taxon>
        <taxon>Heliconiinae</taxon>
        <taxon>Argynnini</taxon>
        <taxon>Brenthis</taxon>
    </lineage>
</organism>
<protein>
    <recommendedName>
        <fullName evidence="2">HAT C-terminal dimerisation domain-containing protein</fullName>
    </recommendedName>
</protein>
<dbReference type="Proteomes" id="UP000838878">
    <property type="component" value="Chromosome 6"/>
</dbReference>
<feature type="compositionally biased region" description="Basic and acidic residues" evidence="1">
    <location>
        <begin position="28"/>
        <end position="38"/>
    </location>
</feature>
<evidence type="ECO:0000259" key="2">
    <source>
        <dbReference type="Pfam" id="PF05699"/>
    </source>
</evidence>
<dbReference type="GO" id="GO:0046983">
    <property type="term" value="F:protein dimerization activity"/>
    <property type="evidence" value="ECO:0007669"/>
    <property type="project" value="InterPro"/>
</dbReference>
<gene>
    <name evidence="3" type="ORF">BINO364_LOCUS12265</name>
</gene>
<keyword evidence="4" id="KW-1185">Reference proteome</keyword>
<dbReference type="AlphaFoldDB" id="A0A8J9UW19"/>
<accession>A0A8J9UW19</accession>
<dbReference type="Pfam" id="PF05699">
    <property type="entry name" value="Dimer_Tnp_hAT"/>
    <property type="match status" value="1"/>
</dbReference>
<dbReference type="InterPro" id="IPR012337">
    <property type="entry name" value="RNaseH-like_sf"/>
</dbReference>
<dbReference type="SUPFAM" id="SSF53098">
    <property type="entry name" value="Ribonuclease H-like"/>
    <property type="match status" value="1"/>
</dbReference>
<feature type="domain" description="HAT C-terminal dimerisation" evidence="2">
    <location>
        <begin position="66"/>
        <end position="143"/>
    </location>
</feature>